<dbReference type="OrthoDB" id="1908993at2759"/>
<reference evidence="1" key="1">
    <citation type="submission" date="2020-09" db="EMBL/GenBank/DDBJ databases">
        <title>Genome-Enabled Discovery of Anthraquinone Biosynthesis in Senna tora.</title>
        <authorList>
            <person name="Kang S.-H."/>
            <person name="Pandey R.P."/>
            <person name="Lee C.-M."/>
            <person name="Sim J.-S."/>
            <person name="Jeong J.-T."/>
            <person name="Choi B.-S."/>
            <person name="Jung M."/>
            <person name="Ginzburg D."/>
            <person name="Zhao K."/>
            <person name="Won S.Y."/>
            <person name="Oh T.-J."/>
            <person name="Yu Y."/>
            <person name="Kim N.-H."/>
            <person name="Lee O.R."/>
            <person name="Lee T.-H."/>
            <person name="Bashyal P."/>
            <person name="Kim T.-S."/>
            <person name="Lee W.-H."/>
            <person name="Kawkins C."/>
            <person name="Kim C.-K."/>
            <person name="Kim J.S."/>
            <person name="Ahn B.O."/>
            <person name="Rhee S.Y."/>
            <person name="Sohng J.K."/>
        </authorList>
    </citation>
    <scope>NUCLEOTIDE SEQUENCE</scope>
    <source>
        <tissue evidence="1">Leaf</tissue>
    </source>
</reference>
<protein>
    <submittedName>
        <fullName evidence="1">Plant/T7N9-9 protein</fullName>
    </submittedName>
</protein>
<dbReference type="PANTHER" id="PTHR31136:SF5">
    <property type="entry name" value="2-OXOADIPATE DIOXYGENASE_DECARBOXYLASE, CHLOROPLASTIC"/>
    <property type="match status" value="1"/>
</dbReference>
<dbReference type="EMBL" id="JAAIUW010000006">
    <property type="protein sequence ID" value="KAF7829433.1"/>
    <property type="molecule type" value="Genomic_DNA"/>
</dbReference>
<dbReference type="AlphaFoldDB" id="A0A834TW25"/>
<sequence>MEALAKVFQSRKFWKAMRISTMLSPVRCTSKPSTLNSSITSSHPKSQNFLSSEKLSFPGNPVSIKHQRYLCMSSSSRSGDHGYQKSSIQGSEAFFRSVLESMQSVYLNRNPTAKTILDIVESADNSHICYDHLAFRTFGVLFWLSFQNSEFAL</sequence>
<dbReference type="Proteomes" id="UP000634136">
    <property type="component" value="Unassembled WGS sequence"/>
</dbReference>
<keyword evidence="2" id="KW-1185">Reference proteome</keyword>
<evidence type="ECO:0000313" key="2">
    <source>
        <dbReference type="Proteomes" id="UP000634136"/>
    </source>
</evidence>
<name>A0A834TW25_9FABA</name>
<gene>
    <name evidence="1" type="ORF">G2W53_020597</name>
</gene>
<comment type="caution">
    <text evidence="1">The sequence shown here is derived from an EMBL/GenBank/DDBJ whole genome shotgun (WGS) entry which is preliminary data.</text>
</comment>
<accession>A0A834TW25</accession>
<organism evidence="1 2">
    <name type="scientific">Senna tora</name>
    <dbReference type="NCBI Taxonomy" id="362788"/>
    <lineage>
        <taxon>Eukaryota</taxon>
        <taxon>Viridiplantae</taxon>
        <taxon>Streptophyta</taxon>
        <taxon>Embryophyta</taxon>
        <taxon>Tracheophyta</taxon>
        <taxon>Spermatophyta</taxon>
        <taxon>Magnoliopsida</taxon>
        <taxon>eudicotyledons</taxon>
        <taxon>Gunneridae</taxon>
        <taxon>Pentapetalae</taxon>
        <taxon>rosids</taxon>
        <taxon>fabids</taxon>
        <taxon>Fabales</taxon>
        <taxon>Fabaceae</taxon>
        <taxon>Caesalpinioideae</taxon>
        <taxon>Cassia clade</taxon>
        <taxon>Senna</taxon>
    </lineage>
</organism>
<proteinExistence type="predicted"/>
<dbReference type="PANTHER" id="PTHR31136">
    <property type="entry name" value="DUF1338 DOMAIN-CONTAINING PROTEIN"/>
    <property type="match status" value="1"/>
</dbReference>
<dbReference type="Gene3D" id="3.10.180.50">
    <property type="match status" value="1"/>
</dbReference>
<evidence type="ECO:0000313" key="1">
    <source>
        <dbReference type="EMBL" id="KAF7829433.1"/>
    </source>
</evidence>